<feature type="transmembrane region" description="Helical" evidence="5">
    <location>
        <begin position="318"/>
        <end position="337"/>
    </location>
</feature>
<feature type="transmembrane region" description="Helical" evidence="5">
    <location>
        <begin position="110"/>
        <end position="134"/>
    </location>
</feature>
<feature type="transmembrane region" description="Helical" evidence="5">
    <location>
        <begin position="172"/>
        <end position="192"/>
    </location>
</feature>
<feature type="transmembrane region" description="Helical" evidence="5">
    <location>
        <begin position="146"/>
        <end position="166"/>
    </location>
</feature>
<dbReference type="Pfam" id="PF07690">
    <property type="entry name" value="MFS_1"/>
    <property type="match status" value="1"/>
</dbReference>
<dbReference type="InterPro" id="IPR020846">
    <property type="entry name" value="MFS_dom"/>
</dbReference>
<dbReference type="KEGG" id="sand:H3309_00680"/>
<accession>A0A7G5II74</accession>
<evidence type="ECO:0000313" key="7">
    <source>
        <dbReference type="EMBL" id="QMW23066.1"/>
    </source>
</evidence>
<feature type="transmembrane region" description="Helical" evidence="5">
    <location>
        <begin position="85"/>
        <end position="104"/>
    </location>
</feature>
<dbReference type="RefSeq" id="WP_182296552.1">
    <property type="nucleotide sequence ID" value="NZ_CP059851.1"/>
</dbReference>
<proteinExistence type="predicted"/>
<evidence type="ECO:0000259" key="6">
    <source>
        <dbReference type="PROSITE" id="PS50850"/>
    </source>
</evidence>
<dbReference type="PROSITE" id="PS50850">
    <property type="entry name" value="MFS"/>
    <property type="match status" value="1"/>
</dbReference>
<keyword evidence="3 5" id="KW-1133">Transmembrane helix</keyword>
<evidence type="ECO:0000256" key="4">
    <source>
        <dbReference type="ARBA" id="ARBA00023136"/>
    </source>
</evidence>
<dbReference type="GO" id="GO:0046943">
    <property type="term" value="F:carboxylic acid transmembrane transporter activity"/>
    <property type="evidence" value="ECO:0007669"/>
    <property type="project" value="TreeGrafter"/>
</dbReference>
<evidence type="ECO:0000256" key="3">
    <source>
        <dbReference type="ARBA" id="ARBA00022989"/>
    </source>
</evidence>
<dbReference type="InterPro" id="IPR036259">
    <property type="entry name" value="MFS_trans_sf"/>
</dbReference>
<dbReference type="PANTHER" id="PTHR23508:SF10">
    <property type="entry name" value="CARBOXYLIC ACID TRANSPORTER PROTEIN HOMOLOG"/>
    <property type="match status" value="1"/>
</dbReference>
<keyword evidence="8" id="KW-1185">Reference proteome</keyword>
<dbReference type="Proteomes" id="UP000515292">
    <property type="component" value="Chromosome"/>
</dbReference>
<feature type="transmembrane region" description="Helical" evidence="5">
    <location>
        <begin position="358"/>
        <end position="376"/>
    </location>
</feature>
<dbReference type="InterPro" id="IPR011701">
    <property type="entry name" value="MFS"/>
</dbReference>
<organism evidence="7 8">
    <name type="scientific">Sandaracinobacteroides saxicola</name>
    <dbReference type="NCBI Taxonomy" id="2759707"/>
    <lineage>
        <taxon>Bacteria</taxon>
        <taxon>Pseudomonadati</taxon>
        <taxon>Pseudomonadota</taxon>
        <taxon>Alphaproteobacteria</taxon>
        <taxon>Sphingomonadales</taxon>
        <taxon>Sphingosinicellaceae</taxon>
        <taxon>Sandaracinobacteroides</taxon>
    </lineage>
</organism>
<evidence type="ECO:0000256" key="5">
    <source>
        <dbReference type="SAM" id="Phobius"/>
    </source>
</evidence>
<keyword evidence="2 5" id="KW-0812">Transmembrane</keyword>
<feature type="transmembrane region" description="Helical" evidence="5">
    <location>
        <begin position="382"/>
        <end position="400"/>
    </location>
</feature>
<keyword evidence="4 5" id="KW-0472">Membrane</keyword>
<dbReference type="Gene3D" id="1.20.1250.20">
    <property type="entry name" value="MFS general substrate transporter like domains"/>
    <property type="match status" value="2"/>
</dbReference>
<dbReference type="EMBL" id="CP059851">
    <property type="protein sequence ID" value="QMW23066.1"/>
    <property type="molecule type" value="Genomic_DNA"/>
</dbReference>
<feature type="domain" description="Major facilitator superfamily (MFS) profile" evidence="6">
    <location>
        <begin position="18"/>
        <end position="404"/>
    </location>
</feature>
<comment type="subcellular location">
    <subcellularLocation>
        <location evidence="1">Membrane</location>
        <topology evidence="1">Multi-pass membrane protein</topology>
    </subcellularLocation>
</comment>
<name>A0A7G5II74_9SPHN</name>
<reference evidence="7 8" key="1">
    <citation type="submission" date="2020-07" db="EMBL/GenBank/DDBJ databases">
        <title>Complete genome sequence for Sandaracinobacter sp. M6.</title>
        <authorList>
            <person name="Tang Y."/>
            <person name="Liu Q."/>
            <person name="Guo Z."/>
            <person name="Lei P."/>
            <person name="Huang B."/>
        </authorList>
    </citation>
    <scope>NUCLEOTIDE SEQUENCE [LARGE SCALE GENOMIC DNA]</scope>
    <source>
        <strain evidence="7 8">M6</strain>
    </source>
</reference>
<feature type="transmembrane region" description="Helical" evidence="5">
    <location>
        <begin position="269"/>
        <end position="287"/>
    </location>
</feature>
<dbReference type="AlphaFoldDB" id="A0A7G5II74"/>
<sequence length="409" mass="43706">MQAMVRAEDIPIRRRVVAFVFFMLADFFYGWAWNTESVFRPDIRAALGLTLTEAGLMYTAQGLGALVGGGLIIGQVADRIGRRNALFVVMVGYGLALLAGTYVVNFEQLMAQRFVLGLFLGGVFPTVVGLYTALFPRQVCGKLAGFYNGTFNGSVTVMGLIVASAFSSDYHLYLLMGAIPPLLLAPFAFLIVPDDRRVVAFGTDPAAPTVARGRLPIAELFGPGLSSQTLRLAAMVGLNFFGSASFINWQTTYMEEVRGIAGASSKAIFGWQFAAAIVGGFIWGAVSDRFGRRVNAWGFLAGAASVLLYLTVATTTATLALAGLAYGFFIAASVIWGPWLTELYPSHLRSTAASIFQWGRIVSFMAPPITTAVAAATSLGVAMGLAAVAFTLSALIWLSLPETLHREGR</sequence>
<dbReference type="SUPFAM" id="SSF103473">
    <property type="entry name" value="MFS general substrate transporter"/>
    <property type="match status" value="1"/>
</dbReference>
<feature type="transmembrane region" description="Helical" evidence="5">
    <location>
        <begin position="230"/>
        <end position="249"/>
    </location>
</feature>
<dbReference type="GO" id="GO:0005886">
    <property type="term" value="C:plasma membrane"/>
    <property type="evidence" value="ECO:0007669"/>
    <property type="project" value="TreeGrafter"/>
</dbReference>
<evidence type="ECO:0000313" key="8">
    <source>
        <dbReference type="Proteomes" id="UP000515292"/>
    </source>
</evidence>
<protein>
    <submittedName>
        <fullName evidence="7">MFS transporter</fullName>
    </submittedName>
</protein>
<evidence type="ECO:0000256" key="2">
    <source>
        <dbReference type="ARBA" id="ARBA00022692"/>
    </source>
</evidence>
<feature type="transmembrane region" description="Helical" evidence="5">
    <location>
        <begin position="54"/>
        <end position="73"/>
    </location>
</feature>
<dbReference type="PANTHER" id="PTHR23508">
    <property type="entry name" value="CARBOXYLIC ACID TRANSPORTER PROTEIN HOMOLOG"/>
    <property type="match status" value="1"/>
</dbReference>
<feature type="transmembrane region" description="Helical" evidence="5">
    <location>
        <begin position="294"/>
        <end position="312"/>
    </location>
</feature>
<feature type="transmembrane region" description="Helical" evidence="5">
    <location>
        <begin position="16"/>
        <end position="34"/>
    </location>
</feature>
<evidence type="ECO:0000256" key="1">
    <source>
        <dbReference type="ARBA" id="ARBA00004141"/>
    </source>
</evidence>
<gene>
    <name evidence="7" type="ORF">H3309_00680</name>
</gene>